<dbReference type="PANTHER" id="PTHR48108:SF35">
    <property type="entry name" value="ZINC METALLOPROTEASE MJ0392"/>
    <property type="match status" value="1"/>
</dbReference>
<dbReference type="FunCoup" id="D7DS95">
    <property type="interactions" value="19"/>
</dbReference>
<dbReference type="EMBL" id="CP002057">
    <property type="protein sequence ID" value="ADI36005.1"/>
    <property type="molecule type" value="Genomic_DNA"/>
</dbReference>
<dbReference type="CDD" id="cd04631">
    <property type="entry name" value="CBS_archAMPK_gamma-repeat2"/>
    <property type="match status" value="1"/>
</dbReference>
<feature type="domain" description="CBS" evidence="3">
    <location>
        <begin position="152"/>
        <end position="207"/>
    </location>
</feature>
<dbReference type="Proteomes" id="UP000007722">
    <property type="component" value="Chromosome"/>
</dbReference>
<gene>
    <name evidence="4" type="ordered locus">Mvol_0345</name>
</gene>
<evidence type="ECO:0000313" key="5">
    <source>
        <dbReference type="Proteomes" id="UP000007722"/>
    </source>
</evidence>
<accession>D7DS95</accession>
<feature type="domain" description="CBS" evidence="3">
    <location>
        <begin position="7"/>
        <end position="66"/>
    </location>
</feature>
<dbReference type="Gene3D" id="3.10.580.10">
    <property type="entry name" value="CBS-domain"/>
    <property type="match status" value="2"/>
</dbReference>
<dbReference type="SUPFAM" id="SSF54631">
    <property type="entry name" value="CBS-domain pair"/>
    <property type="match status" value="2"/>
</dbReference>
<organism evidence="4 5">
    <name type="scientific">Methanococcus voltae (strain ATCC BAA-1334 / A3)</name>
    <dbReference type="NCBI Taxonomy" id="456320"/>
    <lineage>
        <taxon>Archaea</taxon>
        <taxon>Methanobacteriati</taxon>
        <taxon>Methanobacteriota</taxon>
        <taxon>Methanomada group</taxon>
        <taxon>Methanococci</taxon>
        <taxon>Methanococcales</taxon>
        <taxon>Methanococcaceae</taxon>
        <taxon>Methanococcus</taxon>
    </lineage>
</organism>
<dbReference type="InterPro" id="IPR051462">
    <property type="entry name" value="CBS_domain-containing"/>
</dbReference>
<reference evidence="4 5" key="1">
    <citation type="submission" date="2010-05" db="EMBL/GenBank/DDBJ databases">
        <title>Complete sequence of Methanococcus voltae A3.</title>
        <authorList>
            <consortium name="US DOE Joint Genome Institute"/>
            <person name="Lucas S."/>
            <person name="Copeland A."/>
            <person name="Lapidus A."/>
            <person name="Cheng J.-F."/>
            <person name="Bruce D."/>
            <person name="Goodwin L."/>
            <person name="Pitluck S."/>
            <person name="Lowry S."/>
            <person name="Clum A."/>
            <person name="Land M."/>
            <person name="Hauser L."/>
            <person name="Kyrpides N."/>
            <person name="Mikhailova N."/>
            <person name="Whitman W.B."/>
            <person name="Woyke T."/>
        </authorList>
    </citation>
    <scope>NUCLEOTIDE SEQUENCE [LARGE SCALE GENOMIC DNA]</scope>
    <source>
        <strain evidence="5">ATCC BAA-1334 / A3</strain>
    </source>
</reference>
<evidence type="ECO:0000259" key="3">
    <source>
        <dbReference type="PROSITE" id="PS51371"/>
    </source>
</evidence>
<proteinExistence type="predicted"/>
<dbReference type="AlphaFoldDB" id="D7DS95"/>
<dbReference type="PANTHER" id="PTHR48108">
    <property type="entry name" value="CBS DOMAIN-CONTAINING PROTEIN CBSX2, CHLOROPLASTIC"/>
    <property type="match status" value="1"/>
</dbReference>
<keyword evidence="1" id="KW-0677">Repeat</keyword>
<dbReference type="STRING" id="456320.Mvol_0345"/>
<dbReference type="InterPro" id="IPR046342">
    <property type="entry name" value="CBS_dom_sf"/>
</dbReference>
<evidence type="ECO:0000256" key="2">
    <source>
        <dbReference type="PROSITE-ProRule" id="PRU00703"/>
    </source>
</evidence>
<sequence>MKITSIINPEKQIIKLFPTTSIIDALTMLYNKNMRRAIIVDAGTNRVVGVLTNTDIVNLFGGGSKYNLVKSKHNGNFYAMINEPIKEIMTEDPICVKETALTKELVSLFVERYGGLPITSKDDILITVITERDLLDKLADKLDVNLKINDYMTKNPVLASMGQTLGDVAKVMLRNGFRRLPVASEGNLKGIITSTDFIKLIGSEWAFEKLKTGNIDEITDTRISELMNENVKTLTPENSILDAVNLILNNNFGAIPIVDSENSTKIVGIITEKDILSCFCK</sequence>
<evidence type="ECO:0000256" key="1">
    <source>
        <dbReference type="ARBA" id="ARBA00022737"/>
    </source>
</evidence>
<dbReference type="eggNOG" id="arCOG00600">
    <property type="taxonomic scope" value="Archaea"/>
</dbReference>
<dbReference type="InterPro" id="IPR000644">
    <property type="entry name" value="CBS_dom"/>
</dbReference>
<dbReference type="SMART" id="SM00116">
    <property type="entry name" value="CBS"/>
    <property type="match status" value="4"/>
</dbReference>
<dbReference type="Pfam" id="PF00571">
    <property type="entry name" value="CBS"/>
    <property type="match status" value="4"/>
</dbReference>
<keyword evidence="2" id="KW-0129">CBS domain</keyword>
<name>D7DS95_METV3</name>
<feature type="domain" description="CBS" evidence="3">
    <location>
        <begin position="227"/>
        <end position="281"/>
    </location>
</feature>
<dbReference type="InParanoid" id="D7DS95"/>
<feature type="domain" description="CBS" evidence="3">
    <location>
        <begin position="89"/>
        <end position="144"/>
    </location>
</feature>
<evidence type="ECO:0000313" key="4">
    <source>
        <dbReference type="EMBL" id="ADI36005.1"/>
    </source>
</evidence>
<dbReference type="HOGENOM" id="CLU_076812_0_0_2"/>
<protein>
    <submittedName>
        <fullName evidence="4">Putative signal transduction protein with CBS domains</fullName>
    </submittedName>
</protein>
<dbReference type="OrthoDB" id="43333at2157"/>
<dbReference type="KEGG" id="mvo:Mvol_0345"/>
<dbReference type="PROSITE" id="PS51371">
    <property type="entry name" value="CBS"/>
    <property type="match status" value="4"/>
</dbReference>
<keyword evidence="5" id="KW-1185">Reference proteome</keyword>